<reference evidence="1" key="1">
    <citation type="submission" date="2021-05" db="EMBL/GenBank/DDBJ databases">
        <title>Molecular characterization for Shewanella algae harboring chromosomal blaOXA-55-like strains isolated from clinical and environment sample.</title>
        <authorList>
            <person name="Ohama Y."/>
            <person name="Aoki K."/>
            <person name="Harada S."/>
            <person name="Moriya K."/>
            <person name="Ishii Y."/>
            <person name="Tateda K."/>
        </authorList>
    </citation>
    <scope>NUCLEOTIDE SEQUENCE</scope>
    <source>
        <strain evidence="1">JCM 11563</strain>
    </source>
</reference>
<organism evidence="1 2">
    <name type="scientific">Shewanella sairae</name>
    <dbReference type="NCBI Taxonomy" id="190310"/>
    <lineage>
        <taxon>Bacteria</taxon>
        <taxon>Pseudomonadati</taxon>
        <taxon>Pseudomonadota</taxon>
        <taxon>Gammaproteobacteria</taxon>
        <taxon>Alteromonadales</taxon>
        <taxon>Shewanellaceae</taxon>
        <taxon>Shewanella</taxon>
    </lineage>
</organism>
<comment type="caution">
    <text evidence="1">The sequence shown here is derived from an EMBL/GenBank/DDBJ whole genome shotgun (WGS) entry which is preliminary data.</text>
</comment>
<dbReference type="Proteomes" id="UP000887104">
    <property type="component" value="Unassembled WGS sequence"/>
</dbReference>
<name>A0ABQ4PHW5_9GAMM</name>
<sequence length="102" mass="11398">MTADKLKIRSKGVMGCNLLPKNAYSYSVVTAESCAGFSLEIAREKRNRIVYVSNLKSSILLSFRHHNEPRKIDLLMSAPRWVNSDKLAVTLLSQNSNTCIAL</sequence>
<protein>
    <submittedName>
        <fullName evidence="1">Uncharacterized protein</fullName>
    </submittedName>
</protein>
<evidence type="ECO:0000313" key="2">
    <source>
        <dbReference type="Proteomes" id="UP000887104"/>
    </source>
</evidence>
<gene>
    <name evidence="1" type="ORF">TUM4438_25290</name>
</gene>
<dbReference type="EMBL" id="BPEY01000043">
    <property type="protein sequence ID" value="GIU47140.1"/>
    <property type="molecule type" value="Genomic_DNA"/>
</dbReference>
<accession>A0ABQ4PHW5</accession>
<keyword evidence="2" id="KW-1185">Reference proteome</keyword>
<evidence type="ECO:0000313" key="1">
    <source>
        <dbReference type="EMBL" id="GIU47140.1"/>
    </source>
</evidence>
<proteinExistence type="predicted"/>